<organism evidence="3 4">
    <name type="scientific">Thermomonas brevis</name>
    <dbReference type="NCBI Taxonomy" id="215691"/>
    <lineage>
        <taxon>Bacteria</taxon>
        <taxon>Pseudomonadati</taxon>
        <taxon>Pseudomonadota</taxon>
        <taxon>Gammaproteobacteria</taxon>
        <taxon>Lysobacterales</taxon>
        <taxon>Lysobacteraceae</taxon>
        <taxon>Thermomonas</taxon>
    </lineage>
</organism>
<evidence type="ECO:0000256" key="2">
    <source>
        <dbReference type="SAM" id="SignalP"/>
    </source>
</evidence>
<dbReference type="Proteomes" id="UP000515977">
    <property type="component" value="Chromosome"/>
</dbReference>
<evidence type="ECO:0000313" key="3">
    <source>
        <dbReference type="EMBL" id="QNN47994.1"/>
    </source>
</evidence>
<sequence>MRPRHAALLALLAMPCIALPAQAQRSSYQMMQDTNRMLMNRVNGKMAPSKPAASAVPASPAATRFTPVAGDDSVKQLADSLGNTPEERGQILQLAGAGKEIFAQKYKGKWDNTLAGAMTFFVVAAYIVDTEQQPSAEAENALFNSLNAMLAQSDIVRASNAEKTGLYNVLLASAGLPLVIYVEGKEKNNAGLVEQSKVMAAGFGRKLFNMEMRELTGMLGAGGGAGTPVASAPTTQATASGGATGLDGRYDCQMAALQFDGVSYVTQYRPTGMWFTIKGGTYSAQSGGGRIEAGGDVVGFHSGTYDGWRGARRGEAIVFRKNDYGNPRPGESIKSGDFRCGRRSG</sequence>
<dbReference type="RefSeq" id="WP_187571737.1">
    <property type="nucleotide sequence ID" value="NZ_CP060711.1"/>
</dbReference>
<proteinExistence type="predicted"/>
<feature type="compositionally biased region" description="Basic and acidic residues" evidence="1">
    <location>
        <begin position="334"/>
        <end position="345"/>
    </location>
</feature>
<evidence type="ECO:0000313" key="4">
    <source>
        <dbReference type="Proteomes" id="UP000515977"/>
    </source>
</evidence>
<dbReference type="Pfam" id="PF20388">
    <property type="entry name" value="DUF6683"/>
    <property type="match status" value="1"/>
</dbReference>
<protein>
    <submittedName>
        <fullName evidence="3">Uncharacterized protein</fullName>
    </submittedName>
</protein>
<dbReference type="KEGG" id="tbv:H9L17_07705"/>
<keyword evidence="2" id="KW-0732">Signal</keyword>
<dbReference type="EMBL" id="CP060711">
    <property type="protein sequence ID" value="QNN47994.1"/>
    <property type="molecule type" value="Genomic_DNA"/>
</dbReference>
<gene>
    <name evidence="3" type="ORF">H9L17_07705</name>
</gene>
<reference evidence="3 4" key="1">
    <citation type="submission" date="2020-08" db="EMBL/GenBank/DDBJ databases">
        <title>Genome sequence of Thermomonas brevis KACC 16975T.</title>
        <authorList>
            <person name="Hyun D.-W."/>
            <person name="Bae J.-W."/>
        </authorList>
    </citation>
    <scope>NUCLEOTIDE SEQUENCE [LARGE SCALE GENOMIC DNA]</scope>
    <source>
        <strain evidence="3 4">KACC 16975</strain>
    </source>
</reference>
<feature type="region of interest" description="Disordered" evidence="1">
    <location>
        <begin position="324"/>
        <end position="345"/>
    </location>
</feature>
<dbReference type="AlphaFoldDB" id="A0A7G9QXB9"/>
<name>A0A7G9QXB9_9GAMM</name>
<evidence type="ECO:0000256" key="1">
    <source>
        <dbReference type="SAM" id="MobiDB-lite"/>
    </source>
</evidence>
<dbReference type="InterPro" id="IPR046505">
    <property type="entry name" value="DUF6683"/>
</dbReference>
<feature type="signal peptide" evidence="2">
    <location>
        <begin position="1"/>
        <end position="23"/>
    </location>
</feature>
<keyword evidence="4" id="KW-1185">Reference proteome</keyword>
<feature type="chain" id="PRO_5028843961" evidence="2">
    <location>
        <begin position="24"/>
        <end position="345"/>
    </location>
</feature>
<accession>A0A7G9QXB9</accession>